<name>A0A6C0D3V9_9ZZZZ</name>
<feature type="transmembrane region" description="Helical" evidence="1">
    <location>
        <begin position="104"/>
        <end position="125"/>
    </location>
</feature>
<dbReference type="AlphaFoldDB" id="A0A6C0D3V9"/>
<keyword evidence="1" id="KW-0812">Transmembrane</keyword>
<feature type="transmembrane region" description="Helical" evidence="1">
    <location>
        <begin position="7"/>
        <end position="31"/>
    </location>
</feature>
<evidence type="ECO:0000313" key="2">
    <source>
        <dbReference type="EMBL" id="QHT10950.1"/>
    </source>
</evidence>
<accession>A0A6C0D3V9</accession>
<evidence type="ECO:0000256" key="1">
    <source>
        <dbReference type="SAM" id="Phobius"/>
    </source>
</evidence>
<protein>
    <submittedName>
        <fullName evidence="2">Uncharacterized protein</fullName>
    </submittedName>
</protein>
<keyword evidence="1" id="KW-0472">Membrane</keyword>
<feature type="transmembrane region" description="Helical" evidence="1">
    <location>
        <begin position="37"/>
        <end position="55"/>
    </location>
</feature>
<proteinExistence type="predicted"/>
<dbReference type="EMBL" id="MN739530">
    <property type="protein sequence ID" value="QHT10950.1"/>
    <property type="molecule type" value="Genomic_DNA"/>
</dbReference>
<sequence>MNVQPHNVFIGILIAAGHWILFAGYSIIFILSNDISILIVITIHLFGILLLNLLFHDCPITLLEDKFLGTTMVDTYSGLITCDFTNDNSDENIKRCRSQTTLQVILIALLLVSLKVTLLLLKHVFHEFLESK</sequence>
<reference evidence="2" key="1">
    <citation type="journal article" date="2020" name="Nature">
        <title>Giant virus diversity and host interactions through global metagenomics.</title>
        <authorList>
            <person name="Schulz F."/>
            <person name="Roux S."/>
            <person name="Paez-Espino D."/>
            <person name="Jungbluth S."/>
            <person name="Walsh D.A."/>
            <person name="Denef V.J."/>
            <person name="McMahon K.D."/>
            <person name="Konstantinidis K.T."/>
            <person name="Eloe-Fadrosh E.A."/>
            <person name="Kyrpides N.C."/>
            <person name="Woyke T."/>
        </authorList>
    </citation>
    <scope>NUCLEOTIDE SEQUENCE</scope>
    <source>
        <strain evidence="2">GVMAG-M-3300023174-111</strain>
    </source>
</reference>
<keyword evidence="1" id="KW-1133">Transmembrane helix</keyword>
<organism evidence="2">
    <name type="scientific">viral metagenome</name>
    <dbReference type="NCBI Taxonomy" id="1070528"/>
    <lineage>
        <taxon>unclassified sequences</taxon>
        <taxon>metagenomes</taxon>
        <taxon>organismal metagenomes</taxon>
    </lineage>
</organism>